<proteinExistence type="predicted"/>
<dbReference type="Proteomes" id="UP000688137">
    <property type="component" value="Unassembled WGS sequence"/>
</dbReference>
<dbReference type="AlphaFoldDB" id="A0A8S1L8B2"/>
<evidence type="ECO:0000313" key="1">
    <source>
        <dbReference type="EMBL" id="CAD8062485.1"/>
    </source>
</evidence>
<keyword evidence="2" id="KW-1185">Reference proteome</keyword>
<comment type="caution">
    <text evidence="1">The sequence shown here is derived from an EMBL/GenBank/DDBJ whole genome shotgun (WGS) entry which is preliminary data.</text>
</comment>
<reference evidence="1" key="1">
    <citation type="submission" date="2021-01" db="EMBL/GenBank/DDBJ databases">
        <authorList>
            <consortium name="Genoscope - CEA"/>
            <person name="William W."/>
        </authorList>
    </citation>
    <scope>NUCLEOTIDE SEQUENCE</scope>
</reference>
<sequence length="56" mass="6896">MYELKNYGHKYMYRLIPDYKMKAYLYDKYKSKQSQDIYANVNKLSYHAQDNEQSQS</sequence>
<accession>A0A8S1L8B2</accession>
<dbReference type="EMBL" id="CAJJDM010000032">
    <property type="protein sequence ID" value="CAD8062485.1"/>
    <property type="molecule type" value="Genomic_DNA"/>
</dbReference>
<organism evidence="1 2">
    <name type="scientific">Paramecium primaurelia</name>
    <dbReference type="NCBI Taxonomy" id="5886"/>
    <lineage>
        <taxon>Eukaryota</taxon>
        <taxon>Sar</taxon>
        <taxon>Alveolata</taxon>
        <taxon>Ciliophora</taxon>
        <taxon>Intramacronucleata</taxon>
        <taxon>Oligohymenophorea</taxon>
        <taxon>Peniculida</taxon>
        <taxon>Parameciidae</taxon>
        <taxon>Paramecium</taxon>
    </lineage>
</organism>
<protein>
    <submittedName>
        <fullName evidence="1">Uncharacterized protein</fullName>
    </submittedName>
</protein>
<evidence type="ECO:0000313" key="2">
    <source>
        <dbReference type="Proteomes" id="UP000688137"/>
    </source>
</evidence>
<name>A0A8S1L8B2_PARPR</name>
<gene>
    <name evidence="1" type="ORF">PPRIM_AZ9-3.1.T0330160</name>
</gene>